<dbReference type="InterPro" id="IPR042303">
    <property type="entry name" value="Malonyl_CoA_deC_C_sf"/>
</dbReference>
<dbReference type="SUPFAM" id="SSF53300">
    <property type="entry name" value="vWA-like"/>
    <property type="match status" value="4"/>
</dbReference>
<name>A0A7D9E112_PARCT</name>
<keyword evidence="2" id="KW-1185">Reference proteome</keyword>
<reference evidence="1" key="1">
    <citation type="submission" date="2020-04" db="EMBL/GenBank/DDBJ databases">
        <authorList>
            <person name="Alioto T."/>
            <person name="Alioto T."/>
            <person name="Gomez Garrido J."/>
        </authorList>
    </citation>
    <scope>NUCLEOTIDE SEQUENCE</scope>
    <source>
        <strain evidence="1">A484AB</strain>
    </source>
</reference>
<dbReference type="GO" id="GO:0006633">
    <property type="term" value="P:fatty acid biosynthetic process"/>
    <property type="evidence" value="ECO:0007669"/>
    <property type="project" value="InterPro"/>
</dbReference>
<dbReference type="InterPro" id="IPR038351">
    <property type="entry name" value="MCD_N_sf"/>
</dbReference>
<dbReference type="OrthoDB" id="5978196at2759"/>
<dbReference type="Gene3D" id="3.40.630.150">
    <property type="entry name" value="Malonyl-CoA decarboxylase, catalytic domain"/>
    <property type="match status" value="1"/>
</dbReference>
<evidence type="ECO:0000313" key="2">
    <source>
        <dbReference type="Proteomes" id="UP001152795"/>
    </source>
</evidence>
<dbReference type="PANTHER" id="PTHR24020">
    <property type="entry name" value="COLLAGEN ALPHA"/>
    <property type="match status" value="1"/>
</dbReference>
<dbReference type="Pfam" id="PF05292">
    <property type="entry name" value="MCD"/>
    <property type="match status" value="1"/>
</dbReference>
<dbReference type="EMBL" id="CACRXK020003483">
    <property type="protein sequence ID" value="CAB3998978.1"/>
    <property type="molecule type" value="Genomic_DNA"/>
</dbReference>
<dbReference type="InterPro" id="IPR035372">
    <property type="entry name" value="MCD_N"/>
</dbReference>
<dbReference type="Pfam" id="PF00092">
    <property type="entry name" value="VWA"/>
    <property type="match status" value="4"/>
</dbReference>
<dbReference type="Gene3D" id="1.20.140.90">
    <property type="entry name" value="Malonyl-CoA decarboxylase, oligemerization domain"/>
    <property type="match status" value="1"/>
</dbReference>
<organism evidence="1 2">
    <name type="scientific">Paramuricea clavata</name>
    <name type="common">Red gorgonian</name>
    <name type="synonym">Violescent sea-whip</name>
    <dbReference type="NCBI Taxonomy" id="317549"/>
    <lineage>
        <taxon>Eukaryota</taxon>
        <taxon>Metazoa</taxon>
        <taxon>Cnidaria</taxon>
        <taxon>Anthozoa</taxon>
        <taxon>Octocorallia</taxon>
        <taxon>Malacalcyonacea</taxon>
        <taxon>Plexauridae</taxon>
        <taxon>Paramuricea</taxon>
    </lineage>
</organism>
<gene>
    <name evidence="1" type="ORF">PACLA_8A023418</name>
</gene>
<dbReference type="SMART" id="SM00327">
    <property type="entry name" value="VWA"/>
    <property type="match status" value="4"/>
</dbReference>
<dbReference type="Gene3D" id="3.40.50.410">
    <property type="entry name" value="von Willebrand factor, type A domain"/>
    <property type="match status" value="4"/>
</dbReference>
<comment type="caution">
    <text evidence="1">The sequence shown here is derived from an EMBL/GenBank/DDBJ whole genome shotgun (WGS) entry which is preliminary data.</text>
</comment>
<protein>
    <submittedName>
        <fullName evidence="1">Malonyl- decarboxylase, mitochondrial-like</fullName>
    </submittedName>
</protein>
<dbReference type="InterPro" id="IPR002035">
    <property type="entry name" value="VWF_A"/>
</dbReference>
<proteinExistence type="predicted"/>
<dbReference type="PROSITE" id="PS50234">
    <property type="entry name" value="VWFA"/>
    <property type="match status" value="4"/>
</dbReference>
<accession>A0A7D9E112</accession>
<evidence type="ECO:0000313" key="1">
    <source>
        <dbReference type="EMBL" id="CAB3998978.1"/>
    </source>
</evidence>
<dbReference type="Proteomes" id="UP001152795">
    <property type="component" value="Unassembled WGS sequence"/>
</dbReference>
<dbReference type="InterPro" id="IPR007956">
    <property type="entry name" value="Malonyl_CoA_deC_C"/>
</dbReference>
<dbReference type="PANTHER" id="PTHR24020:SF20">
    <property type="entry name" value="PH DOMAIN-CONTAINING PROTEIN"/>
    <property type="match status" value="1"/>
</dbReference>
<dbReference type="InterPro" id="IPR050525">
    <property type="entry name" value="ECM_Assembly_Org"/>
</dbReference>
<dbReference type="GO" id="GO:0050080">
    <property type="term" value="F:malonyl-CoA decarboxylase activity"/>
    <property type="evidence" value="ECO:0007669"/>
    <property type="project" value="InterPro"/>
</dbReference>
<dbReference type="PRINTS" id="PR00453">
    <property type="entry name" value="VWFADOMAIN"/>
</dbReference>
<dbReference type="CDD" id="cd01450">
    <property type="entry name" value="vWFA_subfamily_ECM"/>
    <property type="match status" value="4"/>
</dbReference>
<sequence>MMRILYPHFNFLGLLRKPCDVNLRYLSSTQIWSSTIWSSLLSNKDKSSEIEAGQETVDVHKLRDTLIRSKQPRKSIGDGDILPETLASDFCTYYQKIKSKVDKLKVFATFAQDFGLNHDMITSIADDIKRMKERGLNSQLKLEEKLQHSLEPPYIVLLSYIGRQEGGVKFIVDLRKDLLEILSDRDLDCARDELNAVNHNIRHLLSMWFSVGFLDMERMTWQSPCDITEKVANYEAVHEVRGWMDMKKRIGPYRRCYVFMHPSMPREPVCVLHIALRDEIPGSIQRILKEKIPSDEHDVEKKNTAVFYSVSSTQKGLAEIDLGNSLIKEAVNQLKHDLPNIQTFVSLSPVPGFYKWLDYKLMENSESSVIARIMDHESIDIEDRKILENCLKEPYNLSFKTLISTPLWLKNNELCEALRKPMMEICSSYLYNEKKRGFAYDPVANFHLRNGAVLWKLHWKADGQVIFMPGFAGRRNSPERWLRHKPQPASHHIHVSSDYNCYEPVDVAVILDTSSYFGSENFAQLKLFAKNFISYFELTNNGLNPFIGFIPYSDKIVERSVINFRYSTSTQRLSQKIDRLNFGGAWGTRLDLALKYAREKLFTINKGSRSWVPHVVLAITGSAQYWDSGRKDAIQREAGLLRNSGVELMIASVDPTQSNQGYLRSLVDSQGDLFMVSYPYLLYGISERITRHVCPVPSTLGCPGKVDIAFIVDSSGSISNPDYSKMKYFMFSIAKAVNISENGARAGIVIYSKTAELVAKFSDHTNIKGFRSVVYSLKHMRSFTRIDLGLQVAHTQLFSPVYGGARPGVKKLAFILTDGRQTSVNGVQVSLRQAARPLLDSGVKTLSIGIGAAVDKKELRAMVEYDEDVITAENFDQLIKNIQNITQQTCEEITITPCKHAADIAFVVDTSTDVSHQDFQKMKDFLIAVEKRFRIAEFGSRHGVIVHGSRAELLVRLNGAQNSIEFVKAVDSVWRIGGQRASYRALEIAENALFDFGNGARRNAPKVIVMVTAGGESGFSNSAYLNQLAKRLRDRAVVVKVVGIGSALTRNALLPLVASSADLYRPSSVDDLKDETPALSDSICMNIGPTKCDKAIDIAFILDSSGSIMKDEFLEARNFVEAIAETFTISREKTHVGLMIYSNEARIMAKFNKIHSKEDLGTELDALPHLRGRTRIDLALKLASAEMFTGNGGMRWSTSVPKVAMVITDGRQSPAADAIRLDEAVAPLLVRGVKVLSVGVGDKIDRWELEMMVKSPELAFWAGSYRALRVQLAAIARELCLGE</sequence>
<dbReference type="InterPro" id="IPR036465">
    <property type="entry name" value="vWFA_dom_sf"/>
</dbReference>
<dbReference type="Pfam" id="PF17408">
    <property type="entry name" value="MCD_N"/>
    <property type="match status" value="1"/>
</dbReference>